<organism evidence="2 3">
    <name type="scientific">Brevundimonas nasdae</name>
    <dbReference type="NCBI Taxonomy" id="172043"/>
    <lineage>
        <taxon>Bacteria</taxon>
        <taxon>Pseudomonadati</taxon>
        <taxon>Pseudomonadota</taxon>
        <taxon>Alphaproteobacteria</taxon>
        <taxon>Caulobacterales</taxon>
        <taxon>Caulobacteraceae</taxon>
        <taxon>Brevundimonas</taxon>
    </lineage>
</organism>
<dbReference type="Pfam" id="PF13767">
    <property type="entry name" value="DUF4168"/>
    <property type="match status" value="1"/>
</dbReference>
<proteinExistence type="predicted"/>
<dbReference type="RefSeq" id="WP_219354407.1">
    <property type="nucleotide sequence ID" value="NZ_CP080034.1"/>
</dbReference>
<name>A0ABX8TMQ9_9CAUL</name>
<reference evidence="2 3" key="1">
    <citation type="submission" date="2021-07" db="EMBL/GenBank/DDBJ databases">
        <title>Isolation and characterization of bacteria from a gold mining with a capacity of golden bioaccumulation.</title>
        <authorList>
            <person name="Yang X.J."/>
        </authorList>
    </citation>
    <scope>NUCLEOTIDE SEQUENCE [LARGE SCALE GENOMIC DNA]</scope>
    <source>
        <strain evidence="2 3">Au29</strain>
    </source>
</reference>
<evidence type="ECO:0000313" key="2">
    <source>
        <dbReference type="EMBL" id="QYC11904.1"/>
    </source>
</evidence>
<dbReference type="Proteomes" id="UP000824334">
    <property type="component" value="Chromosome"/>
</dbReference>
<dbReference type="GeneID" id="94375236"/>
<keyword evidence="3" id="KW-1185">Reference proteome</keyword>
<accession>A0ABX8TMQ9</accession>
<evidence type="ECO:0000313" key="3">
    <source>
        <dbReference type="Proteomes" id="UP000824334"/>
    </source>
</evidence>
<dbReference type="EMBL" id="CP080034">
    <property type="protein sequence ID" value="QYC11904.1"/>
    <property type="molecule type" value="Genomic_DNA"/>
</dbReference>
<sequence>MTHATKPFIVALAAGTLAVGAFVQDAQSQSAAGPLQTPLVSEAPAPSEFTDAELMAYDGAITRLRVLSEALNGAQPTAEQQGEMATVVQQSGLAVERYNAIARASADNPAIRARIRVLKAPMPAADSVAANVTEDELRRYVVAVDQIRDITGDVENGRASPEEAAALARAVQGSGLSTERYNAIATAVFESDWLRARANVIRAKQTGENPA</sequence>
<dbReference type="InterPro" id="IPR025433">
    <property type="entry name" value="DUF4168"/>
</dbReference>
<feature type="domain" description="DUF4168" evidence="1">
    <location>
        <begin position="78"/>
        <end position="115"/>
    </location>
</feature>
<gene>
    <name evidence="2" type="ORF">KWG56_08155</name>
</gene>
<evidence type="ECO:0000259" key="1">
    <source>
        <dbReference type="Pfam" id="PF13767"/>
    </source>
</evidence>
<protein>
    <submittedName>
        <fullName evidence="2">DUF4168 domain-containing protein</fullName>
    </submittedName>
</protein>